<dbReference type="AlphaFoldDB" id="A0A834W273"/>
<evidence type="ECO:0000313" key="1">
    <source>
        <dbReference type="EMBL" id="KAF7801559.1"/>
    </source>
</evidence>
<reference evidence="1" key="1">
    <citation type="submission" date="2020-09" db="EMBL/GenBank/DDBJ databases">
        <title>Genome-Enabled Discovery of Anthraquinone Biosynthesis in Senna tora.</title>
        <authorList>
            <person name="Kang S.-H."/>
            <person name="Pandey R.P."/>
            <person name="Lee C.-M."/>
            <person name="Sim J.-S."/>
            <person name="Jeong J.-T."/>
            <person name="Choi B.-S."/>
            <person name="Jung M."/>
            <person name="Ginzburg D."/>
            <person name="Zhao K."/>
            <person name="Won S.Y."/>
            <person name="Oh T.-J."/>
            <person name="Yu Y."/>
            <person name="Kim N.-H."/>
            <person name="Lee O.R."/>
            <person name="Lee T.-H."/>
            <person name="Bashyal P."/>
            <person name="Kim T.-S."/>
            <person name="Lee W.-H."/>
            <person name="Kawkins C."/>
            <person name="Kim C.-K."/>
            <person name="Kim J.S."/>
            <person name="Ahn B.O."/>
            <person name="Rhee S.Y."/>
            <person name="Sohng J.K."/>
        </authorList>
    </citation>
    <scope>NUCLEOTIDE SEQUENCE</scope>
    <source>
        <tissue evidence="1">Leaf</tissue>
    </source>
</reference>
<keyword evidence="2" id="KW-1185">Reference proteome</keyword>
<organism evidence="1 2">
    <name type="scientific">Senna tora</name>
    <dbReference type="NCBI Taxonomy" id="362788"/>
    <lineage>
        <taxon>Eukaryota</taxon>
        <taxon>Viridiplantae</taxon>
        <taxon>Streptophyta</taxon>
        <taxon>Embryophyta</taxon>
        <taxon>Tracheophyta</taxon>
        <taxon>Spermatophyta</taxon>
        <taxon>Magnoliopsida</taxon>
        <taxon>eudicotyledons</taxon>
        <taxon>Gunneridae</taxon>
        <taxon>Pentapetalae</taxon>
        <taxon>rosids</taxon>
        <taxon>fabids</taxon>
        <taxon>Fabales</taxon>
        <taxon>Fabaceae</taxon>
        <taxon>Caesalpinioideae</taxon>
        <taxon>Cassia clade</taxon>
        <taxon>Senna</taxon>
    </lineage>
</organism>
<gene>
    <name evidence="1" type="ORF">G2W53_040670</name>
</gene>
<sequence>MKPRPGIHDPPSGKAGIGNNIAGIELLGPFGLVSGLARGVHMTRGATWCGALPGELGVVGGFRGDLGKETGSGRRVELVDESGGENGAMTEETKLDLLPGELM</sequence>
<dbReference type="Proteomes" id="UP000634136">
    <property type="component" value="Unassembled WGS sequence"/>
</dbReference>
<proteinExistence type="predicted"/>
<accession>A0A834W273</accession>
<dbReference type="EMBL" id="JAAIUW010000013">
    <property type="protein sequence ID" value="KAF7801559.1"/>
    <property type="molecule type" value="Genomic_DNA"/>
</dbReference>
<evidence type="ECO:0000313" key="2">
    <source>
        <dbReference type="Proteomes" id="UP000634136"/>
    </source>
</evidence>
<comment type="caution">
    <text evidence="1">The sequence shown here is derived from an EMBL/GenBank/DDBJ whole genome shotgun (WGS) entry which is preliminary data.</text>
</comment>
<protein>
    <submittedName>
        <fullName evidence="1">Uncharacterized protein</fullName>
    </submittedName>
</protein>
<name>A0A834W273_9FABA</name>